<dbReference type="GO" id="GO:0005881">
    <property type="term" value="C:cytoplasmic microtubule"/>
    <property type="evidence" value="ECO:0007669"/>
    <property type="project" value="TreeGrafter"/>
</dbReference>
<dbReference type="Proteomes" id="UP000310189">
    <property type="component" value="Unassembled WGS sequence"/>
</dbReference>
<dbReference type="InterPro" id="IPR016024">
    <property type="entry name" value="ARM-type_fold"/>
</dbReference>
<dbReference type="GO" id="GO:0051301">
    <property type="term" value="P:cell division"/>
    <property type="evidence" value="ECO:0007669"/>
    <property type="project" value="UniProtKB-KW"/>
</dbReference>
<feature type="compositionally biased region" description="Polar residues" evidence="6">
    <location>
        <begin position="759"/>
        <end position="811"/>
    </location>
</feature>
<keyword evidence="5" id="KW-0131">Cell cycle</keyword>
<reference evidence="8 9" key="1">
    <citation type="submission" date="2019-03" db="EMBL/GenBank/DDBJ databases">
        <title>Sequencing 23 genomes of Wallemia ichthyophaga.</title>
        <authorList>
            <person name="Gostincar C."/>
        </authorList>
    </citation>
    <scope>NUCLEOTIDE SEQUENCE [LARGE SCALE GENOMIC DNA]</scope>
    <source>
        <strain evidence="8 9">EXF-5753</strain>
    </source>
</reference>
<feature type="compositionally biased region" description="Basic and acidic residues" evidence="6">
    <location>
        <begin position="644"/>
        <end position="656"/>
    </location>
</feature>
<dbReference type="SMART" id="SM01349">
    <property type="entry name" value="TOG"/>
    <property type="match status" value="2"/>
</dbReference>
<feature type="region of interest" description="Disordered" evidence="6">
    <location>
        <begin position="270"/>
        <end position="353"/>
    </location>
</feature>
<dbReference type="GO" id="GO:0000278">
    <property type="term" value="P:mitotic cell cycle"/>
    <property type="evidence" value="ECO:0007669"/>
    <property type="project" value="UniProtKB-ARBA"/>
</dbReference>
<evidence type="ECO:0000256" key="2">
    <source>
        <dbReference type="ARBA" id="ARBA00009549"/>
    </source>
</evidence>
<evidence type="ECO:0000256" key="3">
    <source>
        <dbReference type="ARBA" id="ARBA00022618"/>
    </source>
</evidence>
<dbReference type="GO" id="GO:0000226">
    <property type="term" value="P:microtubule cytoskeleton organization"/>
    <property type="evidence" value="ECO:0007669"/>
    <property type="project" value="TreeGrafter"/>
</dbReference>
<evidence type="ECO:0000256" key="5">
    <source>
        <dbReference type="ARBA" id="ARBA00022776"/>
    </source>
</evidence>
<evidence type="ECO:0000256" key="1">
    <source>
        <dbReference type="ARBA" id="ARBA00004186"/>
    </source>
</evidence>
<keyword evidence="4" id="KW-0493">Microtubule</keyword>
<evidence type="ECO:0000259" key="7">
    <source>
        <dbReference type="SMART" id="SM01349"/>
    </source>
</evidence>
<comment type="similarity">
    <text evidence="2">Belongs to the CLASP family.</text>
</comment>
<feature type="compositionally biased region" description="Polar residues" evidence="6">
    <location>
        <begin position="928"/>
        <end position="939"/>
    </location>
</feature>
<comment type="subcellular location">
    <subcellularLocation>
        <location evidence="1">Cytoplasm</location>
        <location evidence="1">Cytoskeleton</location>
        <location evidence="1">Spindle</location>
    </subcellularLocation>
</comment>
<feature type="compositionally biased region" description="Acidic residues" evidence="6">
    <location>
        <begin position="885"/>
        <end position="897"/>
    </location>
</feature>
<dbReference type="InterPro" id="IPR024395">
    <property type="entry name" value="CLASP_N_dom"/>
</dbReference>
<protein>
    <recommendedName>
        <fullName evidence="7">TOG domain-containing protein</fullName>
    </recommendedName>
</protein>
<comment type="caution">
    <text evidence="8">The sequence shown here is derived from an EMBL/GenBank/DDBJ whole genome shotgun (WGS) entry which is preliminary data.</text>
</comment>
<dbReference type="InterPro" id="IPR011989">
    <property type="entry name" value="ARM-like"/>
</dbReference>
<evidence type="ECO:0000313" key="9">
    <source>
        <dbReference type="Proteomes" id="UP000310189"/>
    </source>
</evidence>
<dbReference type="SUPFAM" id="SSF48371">
    <property type="entry name" value="ARM repeat"/>
    <property type="match status" value="2"/>
</dbReference>
<feature type="domain" description="TOG" evidence="7">
    <location>
        <begin position="2"/>
        <end position="257"/>
    </location>
</feature>
<feature type="domain" description="TOG" evidence="7">
    <location>
        <begin position="365"/>
        <end position="603"/>
    </location>
</feature>
<proteinExistence type="inferred from homology"/>
<dbReference type="Pfam" id="PF12348">
    <property type="entry name" value="CLASP_N"/>
    <property type="match status" value="2"/>
</dbReference>
<dbReference type="PANTHER" id="PTHR21567">
    <property type="entry name" value="CLASP"/>
    <property type="match status" value="1"/>
</dbReference>
<feature type="compositionally biased region" description="Acidic residues" evidence="6">
    <location>
        <begin position="683"/>
        <end position="695"/>
    </location>
</feature>
<organism evidence="8 9">
    <name type="scientific">Wallemia hederae</name>
    <dbReference type="NCBI Taxonomy" id="1540922"/>
    <lineage>
        <taxon>Eukaryota</taxon>
        <taxon>Fungi</taxon>
        <taxon>Dikarya</taxon>
        <taxon>Basidiomycota</taxon>
        <taxon>Wallemiomycotina</taxon>
        <taxon>Wallemiomycetes</taxon>
        <taxon>Wallemiales</taxon>
        <taxon>Wallemiaceae</taxon>
        <taxon>Wallemia</taxon>
    </lineage>
</organism>
<sequence>MDSLSKSLGVLKSYSPVDNKIQAIHALQDLFSTGGLTRDQFEHLESITNTLKLNLRSPNAQLSHAVIAILPTYIPILSDASEDSSDYRQLKIGLLAFLAPPNGLIEKLADQKERMRDAARASLMALSIGALKYGSQSQSKLHSSIKSSTSSRDSVETPWNVLEKALREQGLAGKAWRIREQTLLHLATLHPLHSFPLRSFLTQFVTLLEDPDSSVREAARSTIITLFRNSPAQAKTSLKKEITDKGIKKNVADEILDGVLRSTNFKPELVPMPIDDPTEEEKLAGSGAHYHAHTAARPPSSFGFRGGVSQSHSQSHSHSQPQTQTQAQTHAQSQSQTQTHSQAPPQPSQSDVEKLDPVYAASSKDLEKDFETIHALFSGKETEQNWIPRETQIKRLRGMLRGQVHLQYPDMFVQSMKSNIDGVINIAQSLRTTLALNAINLCVDLSHFLKSQMDTFAEPVIACLMRMATLTKKIVVQHSQSALGSILRNVSYSSRILNVIQGAINEKAPAPRQFAITHLRVIIETHAVHKHHMEQTGAVPVLEACIKKTLADANPGVREQGRTTYWAFQKVWSAQATKLIDSLDPTARKQLEKAKTAATTTAQSQPKRGGIAARSQQFKEAKAAFIARNKTGPIPESTIPLPDTPDKRAHAQEQPESRSATPTMQRSPPVAYLGQEKTGDERAPEDEFADESMEQGEDKVEESAESGVESTADKVEITEVVETVETVEMEELNMANPEEADAADVDVAPASPMQIGSPAASSSHEQDMSQRSPTPLRTSNRALSTSPKESSPLRQSFNPNDSTNSTVTSKAYGSPPHRPSPLGQPAQMRRPSERLSVAMMGEHSTPFGSLMKESQPEEWQNNSAMEDTFLLANRKEIESTAQQTDEQDDDDDDDEEMEMMRFDDSPLKLQKSVNKRPLSTSVSSSRSEGTPKQKSSVSTDLAEDSENVSRIAESTATLLQVNDDEQNTAVEDSGDQATPVKHTKPAPAVANISIRESVATPPSKMRKILQQAQQTVDSPMNKAGTPRVMQDIRKVGGSNQWWLNRVDAYENKDNSLRDSTHDKHVDVLDSAKEKIVAGDSLTTSELDQLSSISAMYPYSDKENGEQSIWSQGNTFTSVLEGALLMLDDASHSAEQQDATLRLLRNLIDKQAGLLIGSEMSVFNSLIKLRLSSRKENYDAADALMELFTDSIDPICGVGALESALELSWHNDDSDTNKVAMSFSLALKALGRLFLRLPAEVLEEEIPRVQEVLMKGLNYDNGLVRQSAVKVIVAAQSVLRDETKLFELGQIPESKKGILTYYINRVGLHNNFA</sequence>
<accession>A0A4T0FY57</accession>
<keyword evidence="9" id="KW-1185">Reference proteome</keyword>
<feature type="compositionally biased region" description="Polar residues" evidence="6">
    <location>
        <begin position="657"/>
        <end position="666"/>
    </location>
</feature>
<keyword evidence="3" id="KW-0132">Cell division</keyword>
<evidence type="ECO:0000313" key="8">
    <source>
        <dbReference type="EMBL" id="TIA93370.1"/>
    </source>
</evidence>
<feature type="region of interest" description="Disordered" evidence="6">
    <location>
        <begin position="591"/>
        <end position="984"/>
    </location>
</feature>
<dbReference type="GO" id="GO:0005819">
    <property type="term" value="C:spindle"/>
    <property type="evidence" value="ECO:0007669"/>
    <property type="project" value="UniProtKB-SubCell"/>
</dbReference>
<feature type="compositionally biased region" description="Low complexity" evidence="6">
    <location>
        <begin position="309"/>
        <end position="343"/>
    </location>
</feature>
<dbReference type="OrthoDB" id="46159at2759"/>
<evidence type="ECO:0000256" key="4">
    <source>
        <dbReference type="ARBA" id="ARBA00022701"/>
    </source>
</evidence>
<dbReference type="GO" id="GO:0008017">
    <property type="term" value="F:microtubule binding"/>
    <property type="evidence" value="ECO:0007669"/>
    <property type="project" value="TreeGrafter"/>
</dbReference>
<dbReference type="InterPro" id="IPR034085">
    <property type="entry name" value="TOG"/>
</dbReference>
<gene>
    <name evidence="8" type="ORF">E3P99_00214</name>
</gene>
<dbReference type="PANTHER" id="PTHR21567:SF9">
    <property type="entry name" value="CLIP-ASSOCIATING PROTEIN"/>
    <property type="match status" value="1"/>
</dbReference>
<keyword evidence="5" id="KW-0498">Mitosis</keyword>
<evidence type="ECO:0000256" key="6">
    <source>
        <dbReference type="SAM" id="MobiDB-lite"/>
    </source>
</evidence>
<dbReference type="Gene3D" id="1.25.10.10">
    <property type="entry name" value="Leucine-rich Repeat Variant"/>
    <property type="match status" value="2"/>
</dbReference>
<name>A0A4T0FY57_9BASI</name>
<dbReference type="EMBL" id="SPNW01000002">
    <property type="protein sequence ID" value="TIA93370.1"/>
    <property type="molecule type" value="Genomic_DNA"/>
</dbReference>